<sequence>MPIRVQERPEDVFRPTINLRPEEHSTSFYPIPPPRSNFHSDVIHSMTGVSRFRRFTRSHRKHHHHQENIETDSPSPTTPQTELISSQSSSLESRDIFHHTTPVKLDSAAGATGTSVAQLPGRHLIVPPWLAIVVWLAILFFVGLTVAGFSLSYQARKEFRMRVEEQRKAQEEAEQQTSECKIPITRKEFKSFTRKSIMVLNSNSPRGHHPQTNSVYSIDKSGELRPRNMFDRPPRDSILVAEITAPGQFSGDDPFYEFSRQMTREGLWDLAARKSKSISVVSLSSMMPKIGRRNSNRFTMMDLAEEELDEQNYHSSPLKENLARPSNSRAIRFLESSEGADLKIEDHMVQPNRFIPPVPKVPVQFVNERPDSGEKLSSFNDISFLSHKEDKQSSYSDQNSPLCTRIYPPQRTTSRRGREAEESTHLERANSQSTSVDVLSPPQRSTSLRKKGPRINHEQSGHHDHEDPETTDAIVRATTPFGDVSPDDAVAQYASTRAASVSPLPTLKHSKSSSMLGFILRSTTPTPHSLDGRESPAYTGHLESITEPLPMAGRSQESQDPPLARLSLSESVLDDYCKPFSVIFEDEDEDEDYFNPPRPHHTPYMPSNSTFWDNNPSGRSPDTENIPLPRRLPQAALARTSSHKSRLRSHTATSPELTSVAMTSTSSTPKTPSSSSFGARSRSASSGAQGSETSPHRSINHLSSSHDPPLTLKRNPSLSTNPYGRRRKQQDDSSLSRQLSGSTRRHTDRQDGPSGQQDDSYQQPSTSTRRHTERQDRSTKRHPPHSRTPRGSTQDPKSPDPSAPIRRAVSAQARIPLSGTMSSGGVRNSSFVP</sequence>
<feature type="compositionally biased region" description="Low complexity" evidence="1">
    <location>
        <begin position="663"/>
        <end position="691"/>
    </location>
</feature>
<keyword evidence="2" id="KW-1133">Transmembrane helix</keyword>
<feature type="compositionally biased region" description="Polar residues" evidence="1">
    <location>
        <begin position="605"/>
        <end position="620"/>
    </location>
</feature>
<feature type="compositionally biased region" description="Low complexity" evidence="1">
    <location>
        <begin position="82"/>
        <end position="91"/>
    </location>
</feature>
<evidence type="ECO:0000256" key="2">
    <source>
        <dbReference type="SAM" id="Phobius"/>
    </source>
</evidence>
<feature type="compositionally biased region" description="Polar residues" evidence="1">
    <location>
        <begin position="753"/>
        <end position="767"/>
    </location>
</feature>
<evidence type="ECO:0000313" key="4">
    <source>
        <dbReference type="Proteomes" id="UP000325313"/>
    </source>
</evidence>
<feature type="compositionally biased region" description="Low complexity" evidence="1">
    <location>
        <begin position="732"/>
        <end position="742"/>
    </location>
</feature>
<name>A0A5B0S7G1_PUCGR</name>
<protein>
    <submittedName>
        <fullName evidence="3">Uncharacterized protein</fullName>
    </submittedName>
</protein>
<feature type="region of interest" description="Disordered" evidence="1">
    <location>
        <begin position="588"/>
        <end position="833"/>
    </location>
</feature>
<dbReference type="AlphaFoldDB" id="A0A5B0S7G1"/>
<dbReference type="EMBL" id="VDEP01000072">
    <property type="protein sequence ID" value="KAA1133355.1"/>
    <property type="molecule type" value="Genomic_DNA"/>
</dbReference>
<comment type="caution">
    <text evidence="3">The sequence shown here is derived from an EMBL/GenBank/DDBJ whole genome shotgun (WGS) entry which is preliminary data.</text>
</comment>
<proteinExistence type="predicted"/>
<feature type="region of interest" description="Disordered" evidence="1">
    <location>
        <begin position="57"/>
        <end position="91"/>
    </location>
</feature>
<feature type="compositionally biased region" description="Polar residues" evidence="1">
    <location>
        <begin position="692"/>
        <end position="706"/>
    </location>
</feature>
<gene>
    <name evidence="3" type="ORF">PGTUg99_027165</name>
</gene>
<keyword evidence="2" id="KW-0472">Membrane</keyword>
<feature type="compositionally biased region" description="Polar residues" evidence="1">
    <location>
        <begin position="650"/>
        <end position="662"/>
    </location>
</feature>
<feature type="transmembrane region" description="Helical" evidence="2">
    <location>
        <begin position="129"/>
        <end position="153"/>
    </location>
</feature>
<dbReference type="Proteomes" id="UP000325313">
    <property type="component" value="Unassembled WGS sequence"/>
</dbReference>
<feature type="compositionally biased region" description="Basic and acidic residues" evidence="1">
    <location>
        <begin position="455"/>
        <end position="468"/>
    </location>
</feature>
<feature type="compositionally biased region" description="Polar residues" evidence="1">
    <location>
        <begin position="393"/>
        <end position="402"/>
    </location>
</feature>
<feature type="compositionally biased region" description="Polar residues" evidence="1">
    <location>
        <begin position="819"/>
        <end position="833"/>
    </location>
</feature>
<feature type="region of interest" description="Disordered" evidence="1">
    <location>
        <begin position="387"/>
        <end position="469"/>
    </location>
</feature>
<feature type="compositionally biased region" description="Basic residues" evidence="1">
    <location>
        <begin position="779"/>
        <end position="788"/>
    </location>
</feature>
<evidence type="ECO:0000256" key="1">
    <source>
        <dbReference type="SAM" id="MobiDB-lite"/>
    </source>
</evidence>
<accession>A0A5B0S7G1</accession>
<organism evidence="3 4">
    <name type="scientific">Puccinia graminis f. sp. tritici</name>
    <dbReference type="NCBI Taxonomy" id="56615"/>
    <lineage>
        <taxon>Eukaryota</taxon>
        <taxon>Fungi</taxon>
        <taxon>Dikarya</taxon>
        <taxon>Basidiomycota</taxon>
        <taxon>Pucciniomycotina</taxon>
        <taxon>Pucciniomycetes</taxon>
        <taxon>Pucciniales</taxon>
        <taxon>Pucciniaceae</taxon>
        <taxon>Puccinia</taxon>
    </lineage>
</organism>
<keyword evidence="2" id="KW-0812">Transmembrane</keyword>
<reference evidence="3 4" key="1">
    <citation type="submission" date="2019-05" db="EMBL/GenBank/DDBJ databases">
        <title>Emergence of the Ug99 lineage of the wheat stem rust pathogen through somatic hybridization.</title>
        <authorList>
            <person name="Li F."/>
            <person name="Upadhyaya N.M."/>
            <person name="Sperschneider J."/>
            <person name="Matny O."/>
            <person name="Nguyen-Phuc H."/>
            <person name="Mago R."/>
            <person name="Raley C."/>
            <person name="Miller M.E."/>
            <person name="Silverstein K.A.T."/>
            <person name="Henningsen E."/>
            <person name="Hirsch C.D."/>
            <person name="Visser B."/>
            <person name="Pretorius Z.A."/>
            <person name="Steffenson B.J."/>
            <person name="Schwessinger B."/>
            <person name="Dodds P.N."/>
            <person name="Figueroa M."/>
        </authorList>
    </citation>
    <scope>NUCLEOTIDE SEQUENCE [LARGE SCALE GENOMIC DNA]</scope>
    <source>
        <strain evidence="3 4">Ug99</strain>
    </source>
</reference>
<evidence type="ECO:0000313" key="3">
    <source>
        <dbReference type="EMBL" id="KAA1133355.1"/>
    </source>
</evidence>
<feature type="compositionally biased region" description="Polar residues" evidence="1">
    <location>
        <begin position="71"/>
        <end position="81"/>
    </location>
</feature>
<feature type="compositionally biased region" description="Polar residues" evidence="1">
    <location>
        <begin position="429"/>
        <end position="446"/>
    </location>
</feature>
<feature type="compositionally biased region" description="Basic and acidic residues" evidence="1">
    <location>
        <begin position="416"/>
        <end position="428"/>
    </location>
</feature>